<keyword evidence="3" id="KW-0808">Transferase</keyword>
<keyword evidence="2" id="KW-0158">Chromosome</keyword>
<sequence>MKTVLTANEIESGELHVINSAQDDLQDTDKAVERTLFERSLPHQNASETSLQKYKHSALAMAPPAKSATGSSSNSTLKSVSKGSKSPWHDPPVSVSPKKVDGDLYQPARMQSRMAEPNLNESITESMWKDMFNSEVVPLDFNEMPAVRKSPKKQQKLLAVYKSSVVRVSQCSRERDTCVSVSNYINTPSGDSYPVTDAPRIQPLTADNFKLCSCKSEGLISPTKEKLRIMFCQAVDTIDNAAVNCMHKVTDKVELRASARLPLMILCKFHRKKLNQHTSCPMCGQFCTRGTFVDCTGGKGHLHHVSCQIQAKDGTYVCPHCGEKSQQVTQVRDCKRKWKKPSKKEGEGLARMCIRLVSKPAGSSSEENVTYESKLFEVQKPKLLDGSERTKLINIMSAIHHLRPAMQDKLNSAMTSTTLYDLSSYILKNDLSQLALGVCDILGGCRHSKEKFPLDKQFAEQGGKSLLHLSVQSNSLAIVHCLVMAGAALNTPDHKGVSPLMLAAKGNQLDILKYLIGAGAMTDWRDVDGMTPLHMAAVAGHRDICEYLLNQHHANVDCVDEGGWTPLVWAIENGHTHVVKALLSADADIHVRDSEGNASIHWGAYSGNTDIIKLLVNRGADVEAVNELGDRPLHIAVRQARTEAVILLLSHGVDTSAVNNLFQTAAECCHGACSENMKSFLLVNDILRSCKVDGISSKPAKLLHRDIARGKEKVPIPVVNDADDCNYPTDFTYVTESVFTSHVPVNTTINSLNRCSCSGDCTRGSCACARASIACWYDGGGVLSSDFDFVSPPRIFECNKACGCWNTCTNRVVQHGISVQMELFKTAHRGWGVKSRHKIAKGTFVCEYVGELITDSQADEREDDSYLFDLDYKDGDTFCMDAKHYGNISRFINHRCEPNLTPVSVFVDHQDLRFPRICLFANTDIPAGTELGFDYGEKFWLVKYKHFLCDCGCNNCKYNKSSIDSTLALHMAATGTPPSSASSNPHS</sequence>
<dbReference type="SMART" id="SM00468">
    <property type="entry name" value="PreSET"/>
    <property type="match status" value="1"/>
</dbReference>
<evidence type="ECO:0000313" key="10">
    <source>
        <dbReference type="Proteomes" id="UP000593567"/>
    </source>
</evidence>
<evidence type="ECO:0000256" key="1">
    <source>
        <dbReference type="ARBA" id="ARBA00004286"/>
    </source>
</evidence>
<dbReference type="InterPro" id="IPR047762">
    <property type="entry name" value="EHMT_CRR"/>
</dbReference>
<dbReference type="GO" id="GO:0005634">
    <property type="term" value="C:nucleus"/>
    <property type="evidence" value="ECO:0007669"/>
    <property type="project" value="InterPro"/>
</dbReference>
<accession>A0A7J7JS64</accession>
<dbReference type="SMART" id="SM00248">
    <property type="entry name" value="ANK"/>
    <property type="match status" value="6"/>
</dbReference>
<dbReference type="Pfam" id="PF00856">
    <property type="entry name" value="SET"/>
    <property type="match status" value="1"/>
</dbReference>
<dbReference type="Pfam" id="PF05033">
    <property type="entry name" value="Pre-SET"/>
    <property type="match status" value="1"/>
</dbReference>
<dbReference type="CDD" id="cd10543">
    <property type="entry name" value="SET_EHMT"/>
    <property type="match status" value="1"/>
</dbReference>
<dbReference type="PROSITE" id="PS50867">
    <property type="entry name" value="PRE_SET"/>
    <property type="match status" value="1"/>
</dbReference>
<protein>
    <recommendedName>
        <fullName evidence="11">EHMT1</fullName>
    </recommendedName>
</protein>
<evidence type="ECO:0000256" key="4">
    <source>
        <dbReference type="ARBA" id="ARBA00022691"/>
    </source>
</evidence>
<dbReference type="GO" id="GO:0000122">
    <property type="term" value="P:negative regulation of transcription by RNA polymerase II"/>
    <property type="evidence" value="ECO:0007669"/>
    <property type="project" value="TreeGrafter"/>
</dbReference>
<feature type="repeat" description="ANK" evidence="5">
    <location>
        <begin position="562"/>
        <end position="594"/>
    </location>
</feature>
<keyword evidence="4" id="KW-0949">S-adenosyl-L-methionine</keyword>
<evidence type="ECO:0000256" key="3">
    <source>
        <dbReference type="ARBA" id="ARBA00022603"/>
    </source>
</evidence>
<dbReference type="CDD" id="cd20905">
    <property type="entry name" value="EHMT_ZBD"/>
    <property type="match status" value="1"/>
</dbReference>
<dbReference type="Gene3D" id="2.170.270.10">
    <property type="entry name" value="SET domain"/>
    <property type="match status" value="1"/>
</dbReference>
<dbReference type="OrthoDB" id="616263at2759"/>
<dbReference type="SMART" id="SM00317">
    <property type="entry name" value="SET"/>
    <property type="match status" value="1"/>
</dbReference>
<dbReference type="GO" id="GO:0008270">
    <property type="term" value="F:zinc ion binding"/>
    <property type="evidence" value="ECO:0007669"/>
    <property type="project" value="InterPro"/>
</dbReference>
<dbReference type="PRINTS" id="PR01415">
    <property type="entry name" value="ANKYRIN"/>
</dbReference>
<dbReference type="Pfam" id="PF21533">
    <property type="entry name" value="EHMT1-2_CRR"/>
    <property type="match status" value="1"/>
</dbReference>
<dbReference type="Pfam" id="PF12796">
    <property type="entry name" value="Ank_2"/>
    <property type="match status" value="1"/>
</dbReference>
<dbReference type="InterPro" id="IPR007728">
    <property type="entry name" value="Pre-SET_dom"/>
</dbReference>
<feature type="repeat" description="ANK" evidence="5">
    <location>
        <begin position="528"/>
        <end position="561"/>
    </location>
</feature>
<keyword evidence="3" id="KW-0489">Methyltransferase</keyword>
<organism evidence="9 10">
    <name type="scientific">Bugula neritina</name>
    <name type="common">Brown bryozoan</name>
    <name type="synonym">Sertularia neritina</name>
    <dbReference type="NCBI Taxonomy" id="10212"/>
    <lineage>
        <taxon>Eukaryota</taxon>
        <taxon>Metazoa</taxon>
        <taxon>Spiralia</taxon>
        <taxon>Lophotrochozoa</taxon>
        <taxon>Bryozoa</taxon>
        <taxon>Gymnolaemata</taxon>
        <taxon>Cheilostomatida</taxon>
        <taxon>Flustrina</taxon>
        <taxon>Buguloidea</taxon>
        <taxon>Bugulidae</taxon>
        <taxon>Bugula</taxon>
    </lineage>
</organism>
<dbReference type="PROSITE" id="PS50280">
    <property type="entry name" value="SET"/>
    <property type="match status" value="1"/>
</dbReference>
<evidence type="ECO:0000259" key="8">
    <source>
        <dbReference type="PROSITE" id="PS50867"/>
    </source>
</evidence>
<feature type="compositionally biased region" description="Polar residues" evidence="6">
    <location>
        <begin position="42"/>
        <end position="52"/>
    </location>
</feature>
<dbReference type="EMBL" id="VXIV02001900">
    <property type="protein sequence ID" value="KAF6028837.1"/>
    <property type="molecule type" value="Genomic_DNA"/>
</dbReference>
<evidence type="ECO:0000256" key="6">
    <source>
        <dbReference type="SAM" id="MobiDB-lite"/>
    </source>
</evidence>
<reference evidence="9" key="1">
    <citation type="submission" date="2020-06" db="EMBL/GenBank/DDBJ databases">
        <title>Draft genome of Bugula neritina, a colonial animal packing powerful symbionts and potential medicines.</title>
        <authorList>
            <person name="Rayko M."/>
        </authorList>
    </citation>
    <scope>NUCLEOTIDE SEQUENCE [LARGE SCALE GENOMIC DNA]</scope>
    <source>
        <strain evidence="9">Kwan_BN1</strain>
    </source>
</reference>
<feature type="repeat" description="ANK" evidence="5">
    <location>
        <begin position="595"/>
        <end position="627"/>
    </location>
</feature>
<dbReference type="InterPro" id="IPR036770">
    <property type="entry name" value="Ankyrin_rpt-contain_sf"/>
</dbReference>
<dbReference type="GO" id="GO:0000785">
    <property type="term" value="C:chromatin"/>
    <property type="evidence" value="ECO:0007669"/>
    <property type="project" value="TreeGrafter"/>
</dbReference>
<feature type="domain" description="SET" evidence="7">
    <location>
        <begin position="819"/>
        <end position="936"/>
    </location>
</feature>
<feature type="domain" description="Pre-SET" evidence="8">
    <location>
        <begin position="753"/>
        <end position="816"/>
    </location>
</feature>
<dbReference type="SUPFAM" id="SSF82199">
    <property type="entry name" value="SET domain"/>
    <property type="match status" value="1"/>
</dbReference>
<evidence type="ECO:0000256" key="2">
    <source>
        <dbReference type="ARBA" id="ARBA00022454"/>
    </source>
</evidence>
<dbReference type="PROSITE" id="PS50088">
    <property type="entry name" value="ANK_REPEAT"/>
    <property type="match status" value="6"/>
</dbReference>
<dbReference type="PANTHER" id="PTHR46307">
    <property type="entry name" value="G9A, ISOFORM B"/>
    <property type="match status" value="1"/>
</dbReference>
<feature type="compositionally biased region" description="Low complexity" evidence="6">
    <location>
        <begin position="65"/>
        <end position="84"/>
    </location>
</feature>
<dbReference type="Proteomes" id="UP000593567">
    <property type="component" value="Unassembled WGS sequence"/>
</dbReference>
<proteinExistence type="predicted"/>
<dbReference type="PANTHER" id="PTHR46307:SF4">
    <property type="entry name" value="G9A, ISOFORM B"/>
    <property type="match status" value="1"/>
</dbReference>
<dbReference type="InterPro" id="IPR002110">
    <property type="entry name" value="Ankyrin_rpt"/>
</dbReference>
<evidence type="ECO:0008006" key="11">
    <source>
        <dbReference type="Google" id="ProtNLM"/>
    </source>
</evidence>
<dbReference type="GO" id="GO:0032259">
    <property type="term" value="P:methylation"/>
    <property type="evidence" value="ECO:0007669"/>
    <property type="project" value="UniProtKB-KW"/>
</dbReference>
<dbReference type="PROSITE" id="PS50297">
    <property type="entry name" value="ANK_REP_REGION"/>
    <property type="match status" value="6"/>
</dbReference>
<dbReference type="InterPro" id="IPR046341">
    <property type="entry name" value="SET_dom_sf"/>
</dbReference>
<feature type="region of interest" description="Disordered" evidence="6">
    <location>
        <begin position="37"/>
        <end position="101"/>
    </location>
</feature>
<dbReference type="Gene3D" id="1.25.40.20">
    <property type="entry name" value="Ankyrin repeat-containing domain"/>
    <property type="match status" value="1"/>
</dbReference>
<dbReference type="SUPFAM" id="SSF48403">
    <property type="entry name" value="Ankyrin repeat"/>
    <property type="match status" value="1"/>
</dbReference>
<feature type="repeat" description="ANK" evidence="5">
    <location>
        <begin position="628"/>
        <end position="660"/>
    </location>
</feature>
<dbReference type="Pfam" id="PF13637">
    <property type="entry name" value="Ank_4"/>
    <property type="match status" value="1"/>
</dbReference>
<comment type="subcellular location">
    <subcellularLocation>
        <location evidence="1">Chromosome</location>
    </subcellularLocation>
</comment>
<gene>
    <name evidence="9" type="ORF">EB796_012822</name>
</gene>
<feature type="repeat" description="ANK" evidence="5">
    <location>
        <begin position="495"/>
        <end position="527"/>
    </location>
</feature>
<keyword evidence="10" id="KW-1185">Reference proteome</keyword>
<dbReference type="InterPro" id="IPR043550">
    <property type="entry name" value="EHMT1/EHMT2"/>
</dbReference>
<comment type="caution">
    <text evidence="9">The sequence shown here is derived from an EMBL/GenBank/DDBJ whole genome shotgun (WGS) entry which is preliminary data.</text>
</comment>
<evidence type="ECO:0000313" key="9">
    <source>
        <dbReference type="EMBL" id="KAF6028837.1"/>
    </source>
</evidence>
<dbReference type="AlphaFoldDB" id="A0A7J7JS64"/>
<dbReference type="GO" id="GO:0002039">
    <property type="term" value="F:p53 binding"/>
    <property type="evidence" value="ECO:0007669"/>
    <property type="project" value="InterPro"/>
</dbReference>
<dbReference type="GO" id="GO:0046974">
    <property type="term" value="F:histone H3K9 methyltransferase activity"/>
    <property type="evidence" value="ECO:0007669"/>
    <property type="project" value="TreeGrafter"/>
</dbReference>
<dbReference type="InterPro" id="IPR001214">
    <property type="entry name" value="SET_dom"/>
</dbReference>
<name>A0A7J7JS64_BUGNE</name>
<evidence type="ECO:0000256" key="5">
    <source>
        <dbReference type="PROSITE-ProRule" id="PRU00023"/>
    </source>
</evidence>
<evidence type="ECO:0000259" key="7">
    <source>
        <dbReference type="PROSITE" id="PS50280"/>
    </source>
</evidence>
<keyword evidence="5" id="KW-0040">ANK repeat</keyword>
<feature type="repeat" description="ANK" evidence="5">
    <location>
        <begin position="462"/>
        <end position="494"/>
    </location>
</feature>